<dbReference type="SMART" id="SM00028">
    <property type="entry name" value="TPR"/>
    <property type="match status" value="2"/>
</dbReference>
<dbReference type="PANTHER" id="PTHR10338">
    <property type="entry name" value="INTER-ALPHA-TRYPSIN INHIBITOR HEAVY CHAIN FAMILY MEMBER"/>
    <property type="match status" value="1"/>
</dbReference>
<evidence type="ECO:0000259" key="5">
    <source>
        <dbReference type="PROSITE" id="PS50234"/>
    </source>
</evidence>
<dbReference type="Pfam" id="PF00092">
    <property type="entry name" value="VWA"/>
    <property type="match status" value="1"/>
</dbReference>
<dbReference type="InterPro" id="IPR022156">
    <property type="entry name" value="Uncharacterised_YfbK_N"/>
</dbReference>
<dbReference type="NCBIfam" id="TIGR02601">
    <property type="entry name" value="autotrns_rpt"/>
    <property type="match status" value="1"/>
</dbReference>
<dbReference type="SUPFAM" id="SSF48452">
    <property type="entry name" value="TPR-like"/>
    <property type="match status" value="1"/>
</dbReference>
<keyword evidence="4" id="KW-0472">Membrane</keyword>
<keyword evidence="1" id="KW-0732">Signal</keyword>
<accession>B4D1N7</accession>
<keyword evidence="7" id="KW-1185">Reference proteome</keyword>
<dbReference type="eggNOG" id="COG0457">
    <property type="taxonomic scope" value="Bacteria"/>
</dbReference>
<name>B4D1N7_9BACT</name>
<gene>
    <name evidence="6" type="ORF">CfE428DRAFT_2825</name>
</gene>
<keyword evidence="4" id="KW-0812">Transmembrane</keyword>
<dbReference type="InterPro" id="IPR050934">
    <property type="entry name" value="ITIH"/>
</dbReference>
<feature type="region of interest" description="Disordered" evidence="3">
    <location>
        <begin position="594"/>
        <end position="618"/>
    </location>
</feature>
<dbReference type="SUPFAM" id="SSF53300">
    <property type="entry name" value="vWA-like"/>
    <property type="match status" value="1"/>
</dbReference>
<dbReference type="eggNOG" id="COG2304">
    <property type="taxonomic scope" value="Bacteria"/>
</dbReference>
<dbReference type="InterPro" id="IPR036465">
    <property type="entry name" value="vWFA_dom_sf"/>
</dbReference>
<comment type="caution">
    <text evidence="6">The sequence shown here is derived from an EMBL/GenBank/DDBJ whole genome shotgun (WGS) entry which is preliminary data.</text>
</comment>
<dbReference type="SMART" id="SM00327">
    <property type="entry name" value="VWA"/>
    <property type="match status" value="1"/>
</dbReference>
<dbReference type="PROSITE" id="PS50234">
    <property type="entry name" value="VWFA"/>
    <property type="match status" value="1"/>
</dbReference>
<evidence type="ECO:0000313" key="7">
    <source>
        <dbReference type="Proteomes" id="UP000005824"/>
    </source>
</evidence>
<dbReference type="Gene3D" id="3.40.50.410">
    <property type="entry name" value="von Willebrand factor, type A domain"/>
    <property type="match status" value="1"/>
</dbReference>
<sequence length="1545" mass="164162">MSTEPQPTPREELEMRITALLMGELAPEEAATLQAQIAADPELAKLHARLAKAKELLHEATALPEQPLSEIPVQLSSERRERLLAYCKTPAPASASPIVTVPISQKPRREWGWVVQLSLAAAVVAFLGLSTLLPPTSRLRSKLPLIAWHKGDASESDWAFKKTPVDVSAYAMKIPAAESEFTVTSSMTLPPPPPGQTAKPSLTFAKSGAGTWNLASSLPGAQTATAHPSPPIYLGTFGDTSQFSNESDWRESEKQKSPFATDVAGSSSTVTLNGGNILTLTGSNTYTGGTAISGGTLLTTNAGGSFAAGTGGTLSHEATTMRGGGLSYGTGLPDGYGTVPSGSGTVDLHGTVDLNGTSNAISTPSSTTALNRPPTVSFDDNISVPSPVMTRDIEVTAGKSFTVGNSFAVTGSGAITKIGAGTLSLTGGASNSLAASPAMPAAGATGNITLSGVIAGNAGTPIISDANSSVLSVEDDVSRLAITGATRTKDKLIRRPLPAQPADDFATATIAGSGGVVKIGNGTLSVGQSVTGNVLTFGGTGESLALSSGGVIQSAPAATLSPTSDGGNITVNGSNLADLPNLGMVQLLQNEFQRDPRQPAAPASPQSPQPSDPRFAGRMDAPVAGQIAATAKPASTPESVVNAPEQQNRVVQLERTRGAADPTRAAQMKKAGDAAMKEKDYEKAAALYKAATDLTPNTAATQSEHKETLQKFSEASTKLAEQRITEGRYTDAENAARGVLDERYDPKNKKAVTLLSRLEQPDYYNKAASPKFRANVEQVKQWFVEAQGFYDTGRLDLAKKRAEQILNIDPTNVAARKFEEKTDRALSDYGVAAYNETRADAIAKTDMAWTRPVRRNRQNEIVVETTSPQATADKLQHKLEHIIIPKIDFRNVTVREAIDFLKKKSVEVDDFSPAGERGTNIVLKLADAGSASAKAPSSIPPIPGLEEAAPQGTPATKTGSNPADTRITVSLTNIPLVEALKYVTGLANLTYKVEPYAVAIMPMSENTDVFITKEWTIPKDLIPSAPDASPNTPIDRDTVKNWLIANGLTFNGNASALYIKSTNRLVIRNTQDQLDLVDRIVKADAKEREDKAKETVPTAPIPQPEVQTSANAFSTFSLNVSDVSFKLAAASLEQGHMPDPASVRSEEFINAFDYRDPEPSPGAPLAFVTERARYPFAQNRDLLRFAVKTAAAGRQPGRPLNIVLLLDRSGSMERADRVNIVREALSVLAKHLQPQDKLSIVTFARTPHLWADAVAGDKVHDVIARVNEITPEGGTNLEAALDLAYETAHHHFAVDSTNRVILFTDGAANLGDVNPDALTKKVEAQRKQGIALDCFGIGWEGYNDDLLEQLTRNADGRYGFINTPEDAAANFATQIAGALQVAASDVKVQVEFNPHRVKTYRQIGYATHQLTKEQFRDNSVNAAQIGAAESGNALYVVEVDPHGEGDLATVHVRFRVPGTSDYREHEWPVPFAGEVPPLEQASSALRLAGAASAFSEMLAASPYATEVTSDRLLNILNGVPPIYGADPRPTKLEWMIRQARSLSGR</sequence>
<feature type="repeat" description="TPR" evidence="2">
    <location>
        <begin position="665"/>
        <end position="698"/>
    </location>
</feature>
<dbReference type="RefSeq" id="WP_006980150.1">
    <property type="nucleotide sequence ID" value="NZ_ABVL01000007.1"/>
</dbReference>
<feature type="compositionally biased region" description="Polar residues" evidence="3">
    <location>
        <begin position="953"/>
        <end position="964"/>
    </location>
</feature>
<evidence type="ECO:0000256" key="1">
    <source>
        <dbReference type="ARBA" id="ARBA00022729"/>
    </source>
</evidence>
<reference evidence="6 7" key="1">
    <citation type="journal article" date="2011" name="J. Bacteriol.">
        <title>Genome sequence of Chthoniobacter flavus Ellin428, an aerobic heterotrophic soil bacterium.</title>
        <authorList>
            <person name="Kant R."/>
            <person name="van Passel M.W."/>
            <person name="Palva A."/>
            <person name="Lucas S."/>
            <person name="Lapidus A."/>
            <person name="Glavina Del Rio T."/>
            <person name="Dalin E."/>
            <person name="Tice H."/>
            <person name="Bruce D."/>
            <person name="Goodwin L."/>
            <person name="Pitluck S."/>
            <person name="Larimer F.W."/>
            <person name="Land M.L."/>
            <person name="Hauser L."/>
            <person name="Sangwan P."/>
            <person name="de Vos W.M."/>
            <person name="Janssen P.H."/>
            <person name="Smidt H."/>
        </authorList>
    </citation>
    <scope>NUCLEOTIDE SEQUENCE [LARGE SCALE GENOMIC DNA]</scope>
    <source>
        <strain evidence="6 7">Ellin428</strain>
    </source>
</reference>
<evidence type="ECO:0000313" key="6">
    <source>
        <dbReference type="EMBL" id="EDY19649.1"/>
    </source>
</evidence>
<dbReference type="InterPro" id="IPR019734">
    <property type="entry name" value="TPR_rpt"/>
</dbReference>
<dbReference type="Proteomes" id="UP000005824">
    <property type="component" value="Unassembled WGS sequence"/>
</dbReference>
<keyword evidence="2" id="KW-0802">TPR repeat</keyword>
<feature type="region of interest" description="Disordered" evidence="3">
    <location>
        <begin position="220"/>
        <end position="266"/>
    </location>
</feature>
<evidence type="ECO:0000256" key="3">
    <source>
        <dbReference type="SAM" id="MobiDB-lite"/>
    </source>
</evidence>
<protein>
    <submittedName>
        <fullName evidence="6">Autotransporter-associated beta strand repeat protein</fullName>
    </submittedName>
</protein>
<dbReference type="Gene3D" id="1.25.40.10">
    <property type="entry name" value="Tetratricopeptide repeat domain"/>
    <property type="match status" value="1"/>
</dbReference>
<evidence type="ECO:0000256" key="4">
    <source>
        <dbReference type="SAM" id="Phobius"/>
    </source>
</evidence>
<feature type="region of interest" description="Disordered" evidence="3">
    <location>
        <begin position="932"/>
        <end position="964"/>
    </location>
</feature>
<keyword evidence="4" id="KW-1133">Transmembrane helix</keyword>
<dbReference type="InterPro" id="IPR002035">
    <property type="entry name" value="VWF_A"/>
</dbReference>
<feature type="domain" description="VWFA" evidence="5">
    <location>
        <begin position="1201"/>
        <end position="1375"/>
    </location>
</feature>
<organism evidence="6 7">
    <name type="scientific">Chthoniobacter flavus Ellin428</name>
    <dbReference type="NCBI Taxonomy" id="497964"/>
    <lineage>
        <taxon>Bacteria</taxon>
        <taxon>Pseudomonadati</taxon>
        <taxon>Verrucomicrobiota</taxon>
        <taxon>Spartobacteria</taxon>
        <taxon>Chthoniobacterales</taxon>
        <taxon>Chthoniobacteraceae</taxon>
        <taxon>Chthoniobacter</taxon>
    </lineage>
</organism>
<dbReference type="InterPro" id="IPR011990">
    <property type="entry name" value="TPR-like_helical_dom_sf"/>
</dbReference>
<dbReference type="InterPro" id="IPR013425">
    <property type="entry name" value="Autotrns_rpt"/>
</dbReference>
<evidence type="ECO:0000256" key="2">
    <source>
        <dbReference type="PROSITE-ProRule" id="PRU00339"/>
    </source>
</evidence>
<dbReference type="Pfam" id="PF12450">
    <property type="entry name" value="vWF_A"/>
    <property type="match status" value="1"/>
</dbReference>
<proteinExistence type="predicted"/>
<dbReference type="PROSITE" id="PS50005">
    <property type="entry name" value="TPR"/>
    <property type="match status" value="1"/>
</dbReference>
<dbReference type="STRING" id="497964.CfE428DRAFT_2825"/>
<dbReference type="InterPro" id="IPR021908">
    <property type="entry name" value="YfbK_C"/>
</dbReference>
<dbReference type="PANTHER" id="PTHR10338:SF108">
    <property type="entry name" value="INTER-ALPHA-TRYPSIN INHIBITOR HEAVY CHAIN H4-LIKE PROTEIN"/>
    <property type="match status" value="1"/>
</dbReference>
<feature type="compositionally biased region" description="Basic and acidic residues" evidence="3">
    <location>
        <begin position="247"/>
        <end position="256"/>
    </location>
</feature>
<feature type="transmembrane region" description="Helical" evidence="4">
    <location>
        <begin position="113"/>
        <end position="133"/>
    </location>
</feature>
<dbReference type="Pfam" id="PF12034">
    <property type="entry name" value="YfbK_C"/>
    <property type="match status" value="1"/>
</dbReference>
<dbReference type="EMBL" id="ABVL01000007">
    <property type="protein sequence ID" value="EDY19649.1"/>
    <property type="molecule type" value="Genomic_DNA"/>
</dbReference>
<dbReference type="InParanoid" id="B4D1N7"/>